<organism evidence="1 2">
    <name type="scientific">Rhabditophanes sp. KR3021</name>
    <dbReference type="NCBI Taxonomy" id="114890"/>
    <lineage>
        <taxon>Eukaryota</taxon>
        <taxon>Metazoa</taxon>
        <taxon>Ecdysozoa</taxon>
        <taxon>Nematoda</taxon>
        <taxon>Chromadorea</taxon>
        <taxon>Rhabditida</taxon>
        <taxon>Tylenchina</taxon>
        <taxon>Panagrolaimomorpha</taxon>
        <taxon>Strongyloidoidea</taxon>
        <taxon>Alloionematidae</taxon>
        <taxon>Rhabditophanes</taxon>
    </lineage>
</organism>
<dbReference type="Proteomes" id="UP000095286">
    <property type="component" value="Unplaced"/>
</dbReference>
<proteinExistence type="predicted"/>
<evidence type="ECO:0000313" key="2">
    <source>
        <dbReference type="WBParaSite" id="RSKR_0000484650.1"/>
    </source>
</evidence>
<dbReference type="WBParaSite" id="RSKR_0000484650.1">
    <property type="protein sequence ID" value="RSKR_0000484650.1"/>
    <property type="gene ID" value="RSKR_0000484650"/>
</dbReference>
<name>A0AC35TVI8_9BILA</name>
<evidence type="ECO:0000313" key="1">
    <source>
        <dbReference type="Proteomes" id="UP000095286"/>
    </source>
</evidence>
<accession>A0AC35TVI8</accession>
<sequence>MQFFNQITVASCIPGSADTTTAGFSCNESVRNIGGEFVCTGSCIIGSTTYGAYTCVTPSIGTENYCSVGGTSSTAVCNTDAQCTGGTCNLLTLQCSRSVTTTVFTCVDKIVDGRSDCRSLANGGYAVIVALLEVHLLYAST</sequence>
<reference evidence="2" key="1">
    <citation type="submission" date="2016-11" db="UniProtKB">
        <authorList>
            <consortium name="WormBaseParasite"/>
        </authorList>
    </citation>
    <scope>IDENTIFICATION</scope>
    <source>
        <strain evidence="2">KR3021</strain>
    </source>
</reference>
<protein>
    <submittedName>
        <fullName evidence="2">EB domain-containing protein</fullName>
    </submittedName>
</protein>